<comment type="subunit">
    <text evidence="8">Component of the Integrator complex, composed of core subunits INTS1, INTS2, INTS3, INTS4, INTS5, INTS6, INTS7, INTS8, INTS9/RC74, INTS10, INTS11/CPSF3L, INTS12, INTS13, INTS14 and INTS15. The core complex associates with protein phosphatase 2A subunits PPP2CA and PPP2R1A, to form the Integrator-PP2A (INTAC) complex.</text>
</comment>
<dbReference type="CDD" id="cd15501">
    <property type="entry name" value="PHD_Int12"/>
    <property type="match status" value="1"/>
</dbReference>
<dbReference type="PROSITE" id="PS50016">
    <property type="entry name" value="ZF_PHD_2"/>
    <property type="match status" value="1"/>
</dbReference>
<dbReference type="PANTHER" id="PTHR13415:SF2">
    <property type="entry name" value="INTEGRATOR COMPLEX SUBUNIT 12"/>
    <property type="match status" value="1"/>
</dbReference>
<feature type="compositionally biased region" description="Low complexity" evidence="10">
    <location>
        <begin position="399"/>
        <end position="410"/>
    </location>
</feature>
<dbReference type="InterPro" id="IPR001965">
    <property type="entry name" value="Znf_PHD"/>
</dbReference>
<gene>
    <name evidence="12" type="ORF">SPARVUS_LOCUS4686785</name>
</gene>
<keyword evidence="4" id="KW-0479">Metal-binding</keyword>
<organism evidence="12 13">
    <name type="scientific">Staurois parvus</name>
    <dbReference type="NCBI Taxonomy" id="386267"/>
    <lineage>
        <taxon>Eukaryota</taxon>
        <taxon>Metazoa</taxon>
        <taxon>Chordata</taxon>
        <taxon>Craniata</taxon>
        <taxon>Vertebrata</taxon>
        <taxon>Euteleostomi</taxon>
        <taxon>Amphibia</taxon>
        <taxon>Batrachia</taxon>
        <taxon>Anura</taxon>
        <taxon>Neobatrachia</taxon>
        <taxon>Ranoidea</taxon>
        <taxon>Ranidae</taxon>
        <taxon>Staurois</taxon>
    </lineage>
</organism>
<dbReference type="PROSITE" id="PS01359">
    <property type="entry name" value="ZF_PHD_1"/>
    <property type="match status" value="1"/>
</dbReference>
<evidence type="ECO:0000256" key="2">
    <source>
        <dbReference type="ARBA" id="ARBA00006009"/>
    </source>
</evidence>
<feature type="compositionally biased region" description="Polar residues" evidence="10">
    <location>
        <begin position="377"/>
        <end position="398"/>
    </location>
</feature>
<dbReference type="SUPFAM" id="SSF57903">
    <property type="entry name" value="FYVE/PHD zinc finger"/>
    <property type="match status" value="1"/>
</dbReference>
<dbReference type="EMBL" id="CATNWA010009054">
    <property type="protein sequence ID" value="CAI9557308.1"/>
    <property type="molecule type" value="Genomic_DNA"/>
</dbReference>
<accession>A0ABN9CBE4</accession>
<dbReference type="InterPro" id="IPR019787">
    <property type="entry name" value="Znf_PHD-finger"/>
</dbReference>
<proteinExistence type="inferred from homology"/>
<comment type="caution">
    <text evidence="12">The sequence shown here is derived from an EMBL/GenBank/DDBJ whole genome shotgun (WGS) entry which is preliminary data.</text>
</comment>
<evidence type="ECO:0000256" key="4">
    <source>
        <dbReference type="ARBA" id="ARBA00022723"/>
    </source>
</evidence>
<evidence type="ECO:0000313" key="12">
    <source>
        <dbReference type="EMBL" id="CAI9557308.1"/>
    </source>
</evidence>
<name>A0ABN9CBE4_9NEOB</name>
<feature type="compositionally biased region" description="Polar residues" evidence="10">
    <location>
        <begin position="432"/>
        <end position="448"/>
    </location>
</feature>
<evidence type="ECO:0000256" key="9">
    <source>
        <dbReference type="PROSITE-ProRule" id="PRU00146"/>
    </source>
</evidence>
<dbReference type="Gene3D" id="3.30.40.10">
    <property type="entry name" value="Zinc/RING finger domain, C3HC4 (zinc finger)"/>
    <property type="match status" value="1"/>
</dbReference>
<sequence length="469" mass="49482">MAAVINTELDPVFLKALGFLHSKSKDSAERLKALLDESLCKGLDSGYRPPQKVRYVDLIHLWQLSKHVPKPKSEAKVNTSTTSSNNLSKPLPSEKIKKEAEKRSADKMKLDIGDAVDLPKKPRLEKLEARSSPNPAQPSKDLPIPDLSSFDETNADDFAMEMGLACVVCRQMTVFSGNQLVECQECHNLYHQDCHKPQVTDKDVNDPRLVWYCARCTRQMKRMALKNQKPTQKPASSIASAAIPVVKDTSTIKPELKPKPDSSTSFLAFKRSEVKVSSTTSGNSSNSGSSSSAASGLTGWAAFGAKTASAVPVTSKLGSSAQTTSGKPPTLSSGQKTLGSTGPAPIKSGSASKPGSGNSNTSSLPLKPLPPLVLGKTSLSRSMSSDNVSKTGLPSPSIGSSGNNLSNQMGNNGGGSSAGSSGSSSSKAAVDPSTQQSGAKGPTSQDLQLTAMKRLQMVKKKAAQKKLKK</sequence>
<dbReference type="InterPro" id="IPR051776">
    <property type="entry name" value="Integrator_subunit_12"/>
</dbReference>
<evidence type="ECO:0000256" key="7">
    <source>
        <dbReference type="ARBA" id="ARBA00023242"/>
    </source>
</evidence>
<evidence type="ECO:0000256" key="3">
    <source>
        <dbReference type="ARBA" id="ARBA00016814"/>
    </source>
</evidence>
<comment type="similarity">
    <text evidence="2">Belongs to the Integrator subunit 12 family.</text>
</comment>
<evidence type="ECO:0000259" key="11">
    <source>
        <dbReference type="PROSITE" id="PS50016"/>
    </source>
</evidence>
<dbReference type="Proteomes" id="UP001162483">
    <property type="component" value="Unassembled WGS sequence"/>
</dbReference>
<comment type="subcellular location">
    <subcellularLocation>
        <location evidence="1">Nucleus</location>
    </subcellularLocation>
</comment>
<feature type="domain" description="PHD-type" evidence="11">
    <location>
        <begin position="163"/>
        <end position="219"/>
    </location>
</feature>
<keyword evidence="6" id="KW-0862">Zinc</keyword>
<protein>
    <recommendedName>
        <fullName evidence="3">Integrator complex subunit 12</fullName>
    </recommendedName>
</protein>
<feature type="compositionally biased region" description="Polar residues" evidence="10">
    <location>
        <begin position="318"/>
        <end position="340"/>
    </location>
</feature>
<feature type="region of interest" description="Disordered" evidence="10">
    <location>
        <begin position="318"/>
        <end position="449"/>
    </location>
</feature>
<feature type="compositionally biased region" description="Polar residues" evidence="10">
    <location>
        <begin position="349"/>
        <end position="363"/>
    </location>
</feature>
<evidence type="ECO:0000256" key="1">
    <source>
        <dbReference type="ARBA" id="ARBA00004123"/>
    </source>
</evidence>
<dbReference type="Pfam" id="PF00628">
    <property type="entry name" value="PHD"/>
    <property type="match status" value="1"/>
</dbReference>
<dbReference type="InterPro" id="IPR011011">
    <property type="entry name" value="Znf_FYVE_PHD"/>
</dbReference>
<dbReference type="InterPro" id="IPR019786">
    <property type="entry name" value="Zinc_finger_PHD-type_CS"/>
</dbReference>
<keyword evidence="13" id="KW-1185">Reference proteome</keyword>
<feature type="compositionally biased region" description="Basic and acidic residues" evidence="10">
    <location>
        <begin position="92"/>
        <end position="129"/>
    </location>
</feature>
<feature type="region of interest" description="Disordered" evidence="10">
    <location>
        <begin position="70"/>
        <end position="147"/>
    </location>
</feature>
<reference evidence="12" key="1">
    <citation type="submission" date="2023-05" db="EMBL/GenBank/DDBJ databases">
        <authorList>
            <person name="Stuckert A."/>
        </authorList>
    </citation>
    <scope>NUCLEOTIDE SEQUENCE</scope>
</reference>
<dbReference type="PANTHER" id="PTHR13415">
    <property type="entry name" value="NUCLEAR FACTOR-RELATED"/>
    <property type="match status" value="1"/>
</dbReference>
<dbReference type="InterPro" id="IPR013083">
    <property type="entry name" value="Znf_RING/FYVE/PHD"/>
</dbReference>
<evidence type="ECO:0000256" key="10">
    <source>
        <dbReference type="SAM" id="MobiDB-lite"/>
    </source>
</evidence>
<keyword evidence="5 9" id="KW-0863">Zinc-finger</keyword>
<evidence type="ECO:0000256" key="6">
    <source>
        <dbReference type="ARBA" id="ARBA00022833"/>
    </source>
</evidence>
<keyword evidence="7" id="KW-0539">Nucleus</keyword>
<dbReference type="SMART" id="SM00249">
    <property type="entry name" value="PHD"/>
    <property type="match status" value="1"/>
</dbReference>
<evidence type="ECO:0000256" key="5">
    <source>
        <dbReference type="ARBA" id="ARBA00022771"/>
    </source>
</evidence>
<evidence type="ECO:0000313" key="13">
    <source>
        <dbReference type="Proteomes" id="UP001162483"/>
    </source>
</evidence>
<dbReference type="InterPro" id="IPR039054">
    <property type="entry name" value="Int12_PHD"/>
</dbReference>
<evidence type="ECO:0000256" key="8">
    <source>
        <dbReference type="ARBA" id="ARBA00063548"/>
    </source>
</evidence>